<dbReference type="PANTHER" id="PTHR47540">
    <property type="entry name" value="THIAMINE REPRESSIBLE GENES REGULATORY PROTEIN THI5"/>
    <property type="match status" value="1"/>
</dbReference>
<feature type="compositionally biased region" description="Low complexity" evidence="6">
    <location>
        <begin position="30"/>
        <end position="43"/>
    </location>
</feature>
<dbReference type="GO" id="GO:0045944">
    <property type="term" value="P:positive regulation of transcription by RNA polymerase II"/>
    <property type="evidence" value="ECO:0007669"/>
    <property type="project" value="TreeGrafter"/>
</dbReference>
<keyword evidence="4" id="KW-0804">Transcription</keyword>
<feature type="region of interest" description="Disordered" evidence="6">
    <location>
        <begin position="1"/>
        <end position="50"/>
    </location>
</feature>
<proteinExistence type="predicted"/>
<evidence type="ECO:0000256" key="3">
    <source>
        <dbReference type="ARBA" id="ARBA00023125"/>
    </source>
</evidence>
<dbReference type="Pfam" id="PF04082">
    <property type="entry name" value="Fungal_trans"/>
    <property type="match status" value="1"/>
</dbReference>
<dbReference type="GO" id="GO:0006351">
    <property type="term" value="P:DNA-templated transcription"/>
    <property type="evidence" value="ECO:0007669"/>
    <property type="project" value="InterPro"/>
</dbReference>
<dbReference type="PANTHER" id="PTHR47540:SF6">
    <property type="entry name" value="ZN(II)2CYS6 TRANSCRIPTION FACTOR (EUROFUNG)"/>
    <property type="match status" value="1"/>
</dbReference>
<feature type="domain" description="Xylanolytic transcriptional activator regulatory" evidence="7">
    <location>
        <begin position="213"/>
        <end position="287"/>
    </location>
</feature>
<comment type="caution">
    <text evidence="8">The sequence shown here is derived from an EMBL/GenBank/DDBJ whole genome shotgun (WGS) entry which is preliminary data.</text>
</comment>
<evidence type="ECO:0000256" key="5">
    <source>
        <dbReference type="ARBA" id="ARBA00023242"/>
    </source>
</evidence>
<gene>
    <name evidence="8" type="ORF">FGLOB1_2839</name>
</gene>
<evidence type="ECO:0000259" key="7">
    <source>
        <dbReference type="SMART" id="SM00906"/>
    </source>
</evidence>
<evidence type="ECO:0000313" key="9">
    <source>
        <dbReference type="Proteomes" id="UP000532311"/>
    </source>
</evidence>
<keyword evidence="9" id="KW-1185">Reference proteome</keyword>
<feature type="region of interest" description="Disordered" evidence="6">
    <location>
        <begin position="505"/>
        <end position="534"/>
    </location>
</feature>
<reference evidence="8 9" key="1">
    <citation type="submission" date="2020-05" db="EMBL/GenBank/DDBJ databases">
        <title>Identification and distribution of gene clusters putatively required for synthesis of sphingolipid metabolism inhibitors in phylogenetically diverse species of the filamentous fungus Fusarium.</title>
        <authorList>
            <person name="Kim H.-S."/>
            <person name="Busman M."/>
            <person name="Brown D.W."/>
            <person name="Divon H."/>
            <person name="Uhlig S."/>
            <person name="Proctor R.H."/>
        </authorList>
    </citation>
    <scope>NUCLEOTIDE SEQUENCE [LARGE SCALE GENOMIC DNA]</scope>
    <source>
        <strain evidence="8 9">NRRL 26131</strain>
    </source>
</reference>
<organism evidence="8 9">
    <name type="scientific">Fusarium globosum</name>
    <dbReference type="NCBI Taxonomy" id="78864"/>
    <lineage>
        <taxon>Eukaryota</taxon>
        <taxon>Fungi</taxon>
        <taxon>Dikarya</taxon>
        <taxon>Ascomycota</taxon>
        <taxon>Pezizomycotina</taxon>
        <taxon>Sordariomycetes</taxon>
        <taxon>Hypocreomycetidae</taxon>
        <taxon>Hypocreales</taxon>
        <taxon>Nectriaceae</taxon>
        <taxon>Fusarium</taxon>
        <taxon>Fusarium fujikuroi species complex</taxon>
    </lineage>
</organism>
<dbReference type="GO" id="GO:0043565">
    <property type="term" value="F:sequence-specific DNA binding"/>
    <property type="evidence" value="ECO:0007669"/>
    <property type="project" value="TreeGrafter"/>
</dbReference>
<dbReference type="InterPro" id="IPR051711">
    <property type="entry name" value="Stress_Response_Reg"/>
</dbReference>
<dbReference type="GO" id="GO:0008270">
    <property type="term" value="F:zinc ion binding"/>
    <property type="evidence" value="ECO:0007669"/>
    <property type="project" value="InterPro"/>
</dbReference>
<dbReference type="GO" id="GO:0005634">
    <property type="term" value="C:nucleus"/>
    <property type="evidence" value="ECO:0007669"/>
    <property type="project" value="UniProtKB-SubCell"/>
</dbReference>
<dbReference type="AlphaFoldDB" id="A0A8H5YQX5"/>
<dbReference type="Proteomes" id="UP000532311">
    <property type="component" value="Unassembled WGS sequence"/>
</dbReference>
<evidence type="ECO:0000256" key="6">
    <source>
        <dbReference type="SAM" id="MobiDB-lite"/>
    </source>
</evidence>
<dbReference type="EMBL" id="JAAQPF010000103">
    <property type="protein sequence ID" value="KAF5715802.1"/>
    <property type="molecule type" value="Genomic_DNA"/>
</dbReference>
<evidence type="ECO:0000256" key="1">
    <source>
        <dbReference type="ARBA" id="ARBA00004123"/>
    </source>
</evidence>
<sequence>MSDSQSPNWLETAPAAAPIASEQRKRSYVAAEAEQQQQQQQHQESQDEPSKVNADVFVESCITAQVSRATSQDLSGAPDLSQIDPGITNPVNEPERVAFVTGQSLSQNFVDRVRARLLVRVALRFIGEDYHLFIHQDFCQILDKVYESSRDGSGSGCGYDPLWVCKFFVVLAMGQLYSSSHTVAAQPDMNVPGTELFLTASFYSNALGPVKSAHMYSGMAVRSSTALGLHRKLPASSSLTPLEREHRRRLWWTVYIFDRSTCSKLAQPLMIQDSDINVEMPSLSQHEPEIEKVLGYPGPLIAYISLAKITGLIMSDIYSPSAKASGGKFIQNVRSILQKLKHWDADLPSHLRWNQETAILRPVASIQLHFNQSIILTTRPMLLYVFRNRNPFADHMEGEPRQISEATKSLANACIAAARTSSSILTQLFVDNALAKFGYFDAHHLFSSTLVLIRSAIMSPNSSDSDAVQTAFQLLIAMRDSGNVAAGEYSSRLVQIQRTASQLFDRADVSTGPNRGDPQDHLAGAENGNSPSMGVDPARVMLNPQGINDYDWTKFLIPSSLYSNSYDEILASGAITADPLDSPLLQAFLDYAEGGSTGGDENAIFGIDSDFML</sequence>
<accession>A0A8H5YQX5</accession>
<comment type="subcellular location">
    <subcellularLocation>
        <location evidence="1">Nucleus</location>
    </subcellularLocation>
</comment>
<keyword evidence="5" id="KW-0539">Nucleus</keyword>
<protein>
    <submittedName>
        <fullName evidence="8">Transcriptional regulatory</fullName>
    </submittedName>
</protein>
<keyword evidence="3" id="KW-0238">DNA-binding</keyword>
<dbReference type="CDD" id="cd12148">
    <property type="entry name" value="fungal_TF_MHR"/>
    <property type="match status" value="1"/>
</dbReference>
<evidence type="ECO:0000313" key="8">
    <source>
        <dbReference type="EMBL" id="KAF5715802.1"/>
    </source>
</evidence>
<evidence type="ECO:0000256" key="2">
    <source>
        <dbReference type="ARBA" id="ARBA00023015"/>
    </source>
</evidence>
<keyword evidence="2" id="KW-0805">Transcription regulation</keyword>
<dbReference type="InterPro" id="IPR007219">
    <property type="entry name" value="XnlR_reg_dom"/>
</dbReference>
<evidence type="ECO:0000256" key="4">
    <source>
        <dbReference type="ARBA" id="ARBA00023163"/>
    </source>
</evidence>
<dbReference type="SMART" id="SM00906">
    <property type="entry name" value="Fungal_trans"/>
    <property type="match status" value="1"/>
</dbReference>
<name>A0A8H5YQX5_9HYPO</name>